<organism evidence="2 3">
    <name type="scientific">Sphingobacterium kitahiroshimense</name>
    <dbReference type="NCBI Taxonomy" id="470446"/>
    <lineage>
        <taxon>Bacteria</taxon>
        <taxon>Pseudomonadati</taxon>
        <taxon>Bacteroidota</taxon>
        <taxon>Sphingobacteriia</taxon>
        <taxon>Sphingobacteriales</taxon>
        <taxon>Sphingobacteriaceae</taxon>
        <taxon>Sphingobacterium</taxon>
    </lineage>
</organism>
<evidence type="ECO:0000313" key="3">
    <source>
        <dbReference type="Proteomes" id="UP001409291"/>
    </source>
</evidence>
<dbReference type="EMBL" id="JBDJNQ010000004">
    <property type="protein sequence ID" value="MEN5377660.1"/>
    <property type="molecule type" value="Genomic_DNA"/>
</dbReference>
<gene>
    <name evidence="2" type="ORF">ABE541_10335</name>
</gene>
<sequence length="372" mass="43415">MMIKTSLMVCVMMMGISVSAQRKGYLPQGENQERYKEISGRYGSNDGICLFEDGTFMLYGYATAVFGHYGFEKDYLLFYTDKQDLFEIYAHQDPSLGAGTKMAFVGFEDGNTYVKFDKDSVQQVFNDDANCFSSPFVYEKNTFPRSISLYAAENSQDDSLASWNYQNDKGFNNFVLVHNKARREYEDFSGALYKNEDNQLVIQLSNYGGEDGYKKQESDHEWNDIMMMKNEYLTSFKSRDFMLVNKHYGTFERDLSTYRLDKFTNQYMRQDDSDNDAYYEDNVYQDDRILSQFLKQNLMDRVMKGREELVFSDSTIFFSSCTEIEKSYRYKGKVLKKVDDEELKEVVAPLIMTLPVEQTNTGNEKNSKKIHK</sequence>
<proteinExistence type="predicted"/>
<feature type="chain" id="PRO_5045255940" description="Preprotein translocase subunit SecD" evidence="1">
    <location>
        <begin position="21"/>
        <end position="372"/>
    </location>
</feature>
<evidence type="ECO:0008006" key="4">
    <source>
        <dbReference type="Google" id="ProtNLM"/>
    </source>
</evidence>
<dbReference type="Proteomes" id="UP001409291">
    <property type="component" value="Unassembled WGS sequence"/>
</dbReference>
<comment type="caution">
    <text evidence="2">The sequence shown here is derived from an EMBL/GenBank/DDBJ whole genome shotgun (WGS) entry which is preliminary data.</text>
</comment>
<name>A0ABV0BS96_9SPHI</name>
<reference evidence="2 3" key="1">
    <citation type="submission" date="2024-04" db="EMBL/GenBank/DDBJ databases">
        <title>WGS of bacteria from Torrens River.</title>
        <authorList>
            <person name="Wyrsch E.R."/>
            <person name="Drigo B."/>
        </authorList>
    </citation>
    <scope>NUCLEOTIDE SEQUENCE [LARGE SCALE GENOMIC DNA]</scope>
    <source>
        <strain evidence="2 3">TWI391</strain>
    </source>
</reference>
<accession>A0ABV0BS96</accession>
<dbReference type="RefSeq" id="WP_168126923.1">
    <property type="nucleotide sequence ID" value="NZ_JBDJLH010000002.1"/>
</dbReference>
<feature type="signal peptide" evidence="1">
    <location>
        <begin position="1"/>
        <end position="20"/>
    </location>
</feature>
<keyword evidence="1" id="KW-0732">Signal</keyword>
<protein>
    <recommendedName>
        <fullName evidence="4">Preprotein translocase subunit SecD</fullName>
    </recommendedName>
</protein>
<keyword evidence="3" id="KW-1185">Reference proteome</keyword>
<evidence type="ECO:0000256" key="1">
    <source>
        <dbReference type="SAM" id="SignalP"/>
    </source>
</evidence>
<evidence type="ECO:0000313" key="2">
    <source>
        <dbReference type="EMBL" id="MEN5377660.1"/>
    </source>
</evidence>